<accession>A0A0D7AEN8</accession>
<evidence type="ECO:0000313" key="2">
    <source>
        <dbReference type="Proteomes" id="UP000054144"/>
    </source>
</evidence>
<proteinExistence type="predicted"/>
<sequence>SNSGTIKHAQLAAVTHNREVVARYRKRAKTSAGYHDSYDEFLTKSDAEINSLQD</sequence>
<dbReference type="OrthoDB" id="24745at2759"/>
<reference evidence="1 2" key="1">
    <citation type="journal article" date="2015" name="Fungal Genet. Biol.">
        <title>Evolution of novel wood decay mechanisms in Agaricales revealed by the genome sequences of Fistulina hepatica and Cylindrobasidium torrendii.</title>
        <authorList>
            <person name="Floudas D."/>
            <person name="Held B.W."/>
            <person name="Riley R."/>
            <person name="Nagy L.G."/>
            <person name="Koehler G."/>
            <person name="Ransdell A.S."/>
            <person name="Younus H."/>
            <person name="Chow J."/>
            <person name="Chiniquy J."/>
            <person name="Lipzen A."/>
            <person name="Tritt A."/>
            <person name="Sun H."/>
            <person name="Haridas S."/>
            <person name="LaButti K."/>
            <person name="Ohm R.A."/>
            <person name="Kues U."/>
            <person name="Blanchette R.A."/>
            <person name="Grigoriev I.V."/>
            <person name="Minto R.E."/>
            <person name="Hibbett D.S."/>
        </authorList>
    </citation>
    <scope>NUCLEOTIDE SEQUENCE [LARGE SCALE GENOMIC DNA]</scope>
    <source>
        <strain evidence="1 2">ATCC 64428</strain>
    </source>
</reference>
<feature type="non-terminal residue" evidence="1">
    <location>
        <position position="1"/>
    </location>
</feature>
<gene>
    <name evidence="1" type="ORF">FISHEDRAFT_40973</name>
</gene>
<name>A0A0D7AEN8_9AGAR</name>
<dbReference type="EMBL" id="KN881723">
    <property type="protein sequence ID" value="KIY49599.1"/>
    <property type="molecule type" value="Genomic_DNA"/>
</dbReference>
<evidence type="ECO:0000313" key="1">
    <source>
        <dbReference type="EMBL" id="KIY49599.1"/>
    </source>
</evidence>
<dbReference type="AlphaFoldDB" id="A0A0D7AEN8"/>
<protein>
    <submittedName>
        <fullName evidence="1">Uncharacterized protein</fullName>
    </submittedName>
</protein>
<keyword evidence="2" id="KW-1185">Reference proteome</keyword>
<organism evidence="1 2">
    <name type="scientific">Fistulina hepatica ATCC 64428</name>
    <dbReference type="NCBI Taxonomy" id="1128425"/>
    <lineage>
        <taxon>Eukaryota</taxon>
        <taxon>Fungi</taxon>
        <taxon>Dikarya</taxon>
        <taxon>Basidiomycota</taxon>
        <taxon>Agaricomycotina</taxon>
        <taxon>Agaricomycetes</taxon>
        <taxon>Agaricomycetidae</taxon>
        <taxon>Agaricales</taxon>
        <taxon>Fistulinaceae</taxon>
        <taxon>Fistulina</taxon>
    </lineage>
</organism>
<dbReference type="Proteomes" id="UP000054144">
    <property type="component" value="Unassembled WGS sequence"/>
</dbReference>